<accession>A0A0V1IK09</accession>
<proteinExistence type="predicted"/>
<comment type="caution">
    <text evidence="1">The sequence shown here is derived from an EMBL/GenBank/DDBJ whole genome shotgun (WGS) entry which is preliminary data.</text>
</comment>
<protein>
    <submittedName>
        <fullName evidence="1">Uncharacterized protein</fullName>
    </submittedName>
</protein>
<dbReference type="EMBL" id="JYDS01000153">
    <property type="protein sequence ID" value="KRZ23139.1"/>
    <property type="molecule type" value="Genomic_DNA"/>
</dbReference>
<gene>
    <name evidence="1" type="ORF">T4B_13754</name>
    <name evidence="2" type="ORF">T4C_11240</name>
</gene>
<evidence type="ECO:0000313" key="3">
    <source>
        <dbReference type="Proteomes" id="UP000054805"/>
    </source>
</evidence>
<sequence length="64" mass="7324">MTIVVGLCDLTTGVHFRPLGKLSFQKEARKRRSDMESTYLSSLIEKIYCVADFVFKQLLPKVSK</sequence>
<dbReference type="EMBL" id="JYDV01000143">
    <property type="protein sequence ID" value="KRZ29171.1"/>
    <property type="molecule type" value="Genomic_DNA"/>
</dbReference>
<dbReference type="Proteomes" id="UP000054826">
    <property type="component" value="Unassembled WGS sequence"/>
</dbReference>
<organism evidence="1 3">
    <name type="scientific">Trichinella pseudospiralis</name>
    <name type="common">Parasitic roundworm</name>
    <dbReference type="NCBI Taxonomy" id="6337"/>
    <lineage>
        <taxon>Eukaryota</taxon>
        <taxon>Metazoa</taxon>
        <taxon>Ecdysozoa</taxon>
        <taxon>Nematoda</taxon>
        <taxon>Enoplea</taxon>
        <taxon>Dorylaimia</taxon>
        <taxon>Trichinellida</taxon>
        <taxon>Trichinellidae</taxon>
        <taxon>Trichinella</taxon>
    </lineage>
</organism>
<evidence type="ECO:0000313" key="4">
    <source>
        <dbReference type="Proteomes" id="UP000054826"/>
    </source>
</evidence>
<keyword evidence="3" id="KW-1185">Reference proteome</keyword>
<reference evidence="3 4" key="1">
    <citation type="submission" date="2015-01" db="EMBL/GenBank/DDBJ databases">
        <title>Evolution of Trichinella species and genotypes.</title>
        <authorList>
            <person name="Korhonen P.K."/>
            <person name="Edoardo P."/>
            <person name="Giuseppe L.R."/>
            <person name="Gasser R.B."/>
        </authorList>
    </citation>
    <scope>NUCLEOTIDE SEQUENCE [LARGE SCALE GENOMIC DNA]</scope>
    <source>
        <strain evidence="2">ISS176</strain>
        <strain evidence="1">ISS588</strain>
    </source>
</reference>
<dbReference type="Proteomes" id="UP000054805">
    <property type="component" value="Unassembled WGS sequence"/>
</dbReference>
<name>A0A0V1IK09_TRIPS</name>
<dbReference type="AlphaFoldDB" id="A0A0V1IK09"/>
<evidence type="ECO:0000313" key="2">
    <source>
        <dbReference type="EMBL" id="KRZ29171.1"/>
    </source>
</evidence>
<evidence type="ECO:0000313" key="1">
    <source>
        <dbReference type="EMBL" id="KRZ23139.1"/>
    </source>
</evidence>